<protein>
    <submittedName>
        <fullName evidence="1">Uncharacterized protein</fullName>
    </submittedName>
</protein>
<keyword evidence="2" id="KW-1185">Reference proteome</keyword>
<dbReference type="Proteomes" id="UP000244005">
    <property type="component" value="Unassembled WGS sequence"/>
</dbReference>
<gene>
    <name evidence="1" type="ORF">MARPO_0030s0091</name>
</gene>
<accession>A0A2R6X8C4</accession>
<proteinExistence type="predicted"/>
<organism evidence="1 2">
    <name type="scientific">Marchantia polymorpha</name>
    <name type="common">Common liverwort</name>
    <name type="synonym">Marchantia aquatica</name>
    <dbReference type="NCBI Taxonomy" id="3197"/>
    <lineage>
        <taxon>Eukaryota</taxon>
        <taxon>Viridiplantae</taxon>
        <taxon>Streptophyta</taxon>
        <taxon>Embryophyta</taxon>
        <taxon>Marchantiophyta</taxon>
        <taxon>Marchantiopsida</taxon>
        <taxon>Marchantiidae</taxon>
        <taxon>Marchantiales</taxon>
        <taxon>Marchantiaceae</taxon>
        <taxon>Marchantia</taxon>
    </lineage>
</organism>
<dbReference type="AlphaFoldDB" id="A0A2R6X8C4"/>
<evidence type="ECO:0000313" key="1">
    <source>
        <dbReference type="EMBL" id="PTQ42355.1"/>
    </source>
</evidence>
<reference evidence="2" key="1">
    <citation type="journal article" date="2017" name="Cell">
        <title>Insights into land plant evolution garnered from the Marchantia polymorpha genome.</title>
        <authorList>
            <person name="Bowman J.L."/>
            <person name="Kohchi T."/>
            <person name="Yamato K.T."/>
            <person name="Jenkins J."/>
            <person name="Shu S."/>
            <person name="Ishizaki K."/>
            <person name="Yamaoka S."/>
            <person name="Nishihama R."/>
            <person name="Nakamura Y."/>
            <person name="Berger F."/>
            <person name="Adam C."/>
            <person name="Aki S.S."/>
            <person name="Althoff F."/>
            <person name="Araki T."/>
            <person name="Arteaga-Vazquez M.A."/>
            <person name="Balasubrmanian S."/>
            <person name="Barry K."/>
            <person name="Bauer D."/>
            <person name="Boehm C.R."/>
            <person name="Briginshaw L."/>
            <person name="Caballero-Perez J."/>
            <person name="Catarino B."/>
            <person name="Chen F."/>
            <person name="Chiyoda S."/>
            <person name="Chovatia M."/>
            <person name="Davies K.M."/>
            <person name="Delmans M."/>
            <person name="Demura T."/>
            <person name="Dierschke T."/>
            <person name="Dolan L."/>
            <person name="Dorantes-Acosta A.E."/>
            <person name="Eklund D.M."/>
            <person name="Florent S.N."/>
            <person name="Flores-Sandoval E."/>
            <person name="Fujiyama A."/>
            <person name="Fukuzawa H."/>
            <person name="Galik B."/>
            <person name="Grimanelli D."/>
            <person name="Grimwood J."/>
            <person name="Grossniklaus U."/>
            <person name="Hamada T."/>
            <person name="Haseloff J."/>
            <person name="Hetherington A.J."/>
            <person name="Higo A."/>
            <person name="Hirakawa Y."/>
            <person name="Hundley H.N."/>
            <person name="Ikeda Y."/>
            <person name="Inoue K."/>
            <person name="Inoue S.I."/>
            <person name="Ishida S."/>
            <person name="Jia Q."/>
            <person name="Kakita M."/>
            <person name="Kanazawa T."/>
            <person name="Kawai Y."/>
            <person name="Kawashima T."/>
            <person name="Kennedy M."/>
            <person name="Kinose K."/>
            <person name="Kinoshita T."/>
            <person name="Kohara Y."/>
            <person name="Koide E."/>
            <person name="Komatsu K."/>
            <person name="Kopischke S."/>
            <person name="Kubo M."/>
            <person name="Kyozuka J."/>
            <person name="Lagercrantz U."/>
            <person name="Lin S.S."/>
            <person name="Lindquist E."/>
            <person name="Lipzen A.M."/>
            <person name="Lu C.W."/>
            <person name="De Luna E."/>
            <person name="Martienssen R.A."/>
            <person name="Minamino N."/>
            <person name="Mizutani M."/>
            <person name="Mizutani M."/>
            <person name="Mochizuki N."/>
            <person name="Monte I."/>
            <person name="Mosher R."/>
            <person name="Nagasaki H."/>
            <person name="Nakagami H."/>
            <person name="Naramoto S."/>
            <person name="Nishitani K."/>
            <person name="Ohtani M."/>
            <person name="Okamoto T."/>
            <person name="Okumura M."/>
            <person name="Phillips J."/>
            <person name="Pollak B."/>
            <person name="Reinders A."/>
            <person name="Rovekamp M."/>
            <person name="Sano R."/>
            <person name="Sawa S."/>
            <person name="Schmid M.W."/>
            <person name="Shirakawa M."/>
            <person name="Solano R."/>
            <person name="Spunde A."/>
            <person name="Suetsugu N."/>
            <person name="Sugano S."/>
            <person name="Sugiyama A."/>
            <person name="Sun R."/>
            <person name="Suzuki Y."/>
            <person name="Takenaka M."/>
            <person name="Takezawa D."/>
            <person name="Tomogane H."/>
            <person name="Tsuzuki M."/>
            <person name="Ueda T."/>
            <person name="Umeda M."/>
            <person name="Ward J.M."/>
            <person name="Watanabe Y."/>
            <person name="Yazaki K."/>
            <person name="Yokoyama R."/>
            <person name="Yoshitake Y."/>
            <person name="Yotsui I."/>
            <person name="Zachgo S."/>
            <person name="Schmutz J."/>
        </authorList>
    </citation>
    <scope>NUCLEOTIDE SEQUENCE [LARGE SCALE GENOMIC DNA]</scope>
    <source>
        <strain evidence="2">Tak-1</strain>
    </source>
</reference>
<dbReference type="EMBL" id="KZ772702">
    <property type="protein sequence ID" value="PTQ42355.1"/>
    <property type="molecule type" value="Genomic_DNA"/>
</dbReference>
<sequence length="88" mass="10151">MMTMDFTGDQWSRSGTHRTHLKPRLEDFRCFRCYTIGHLATRAPLNSHTLSHINPPSFTGGPWSLFRVTFSIPNPRWADPMTDQMDGI</sequence>
<evidence type="ECO:0000313" key="2">
    <source>
        <dbReference type="Proteomes" id="UP000244005"/>
    </source>
</evidence>
<name>A0A2R6X8C4_MARPO</name>